<protein>
    <submittedName>
        <fullName evidence="2">Ribosomal-protein-alanine N-acetyltransferase</fullName>
    </submittedName>
</protein>
<dbReference type="Pfam" id="PF13302">
    <property type="entry name" value="Acetyltransf_3"/>
    <property type="match status" value="1"/>
</dbReference>
<evidence type="ECO:0000259" key="1">
    <source>
        <dbReference type="PROSITE" id="PS51186"/>
    </source>
</evidence>
<name>A0A1I0QQG9_9RHOB</name>
<dbReference type="PROSITE" id="PS51186">
    <property type="entry name" value="GNAT"/>
    <property type="match status" value="1"/>
</dbReference>
<feature type="domain" description="N-acetyltransferase" evidence="1">
    <location>
        <begin position="4"/>
        <end position="160"/>
    </location>
</feature>
<dbReference type="EMBL" id="FOJB01000001">
    <property type="protein sequence ID" value="SEW29579.1"/>
    <property type="molecule type" value="Genomic_DNA"/>
</dbReference>
<dbReference type="RefSeq" id="WP_177179351.1">
    <property type="nucleotide sequence ID" value="NZ_FOJB01000001.1"/>
</dbReference>
<dbReference type="InterPro" id="IPR016181">
    <property type="entry name" value="Acyl_CoA_acyltransferase"/>
</dbReference>
<keyword evidence="3" id="KW-1185">Reference proteome</keyword>
<accession>A0A1I0QQG9</accession>
<keyword evidence="2" id="KW-0808">Transferase</keyword>
<dbReference type="STRING" id="1173584.SAMN05444851_2792"/>
<dbReference type="Gene3D" id="3.40.630.30">
    <property type="match status" value="1"/>
</dbReference>
<evidence type="ECO:0000313" key="3">
    <source>
        <dbReference type="Proteomes" id="UP000199650"/>
    </source>
</evidence>
<reference evidence="2 3" key="1">
    <citation type="submission" date="2016-10" db="EMBL/GenBank/DDBJ databases">
        <authorList>
            <person name="de Groot N.N."/>
        </authorList>
    </citation>
    <scope>NUCLEOTIDE SEQUENCE [LARGE SCALE GENOMIC DNA]</scope>
    <source>
        <strain evidence="2 3">DSM 29439</strain>
    </source>
</reference>
<proteinExistence type="predicted"/>
<dbReference type="AlphaFoldDB" id="A0A1I0QQG9"/>
<gene>
    <name evidence="2" type="ORF">SAMN05444851_2792</name>
</gene>
<sequence>MAELELAPLSVDDAPGLFAFEVKNRLWFEKHVGPRPDTYWNLAALTDIVREQVEAGEMMFLLKIGGRIAGRVNVTAVEGGVAQLGYRVGQAYTGQGIATRAVAMACQAACDRGVWALEARVLLDNIASKRVLEKVGFIRTGNTKVGDLDCETFRRDLDQD</sequence>
<dbReference type="GO" id="GO:0016747">
    <property type="term" value="F:acyltransferase activity, transferring groups other than amino-acyl groups"/>
    <property type="evidence" value="ECO:0007669"/>
    <property type="project" value="InterPro"/>
</dbReference>
<dbReference type="Proteomes" id="UP000199650">
    <property type="component" value="Unassembled WGS sequence"/>
</dbReference>
<evidence type="ECO:0000313" key="2">
    <source>
        <dbReference type="EMBL" id="SEW29579.1"/>
    </source>
</evidence>
<dbReference type="InterPro" id="IPR000182">
    <property type="entry name" value="GNAT_dom"/>
</dbReference>
<dbReference type="SUPFAM" id="SSF55729">
    <property type="entry name" value="Acyl-CoA N-acyltransferases (Nat)"/>
    <property type="match status" value="1"/>
</dbReference>
<dbReference type="PANTHER" id="PTHR46067:SF27">
    <property type="entry name" value="ACYL-COA N-ACYLTRANSFERASES (NAT) SUPERFAMILY PROTEIN"/>
    <property type="match status" value="1"/>
</dbReference>
<dbReference type="PANTHER" id="PTHR46067">
    <property type="entry name" value="ACYL-COA N-ACYLTRANSFERASES (NAT) SUPERFAMILY PROTEIN"/>
    <property type="match status" value="1"/>
</dbReference>
<organism evidence="2 3">
    <name type="scientific">Aliiroseovarius sediminilitoris</name>
    <dbReference type="NCBI Taxonomy" id="1173584"/>
    <lineage>
        <taxon>Bacteria</taxon>
        <taxon>Pseudomonadati</taxon>
        <taxon>Pseudomonadota</taxon>
        <taxon>Alphaproteobacteria</taxon>
        <taxon>Rhodobacterales</taxon>
        <taxon>Paracoccaceae</taxon>
        <taxon>Aliiroseovarius</taxon>
    </lineage>
</organism>